<evidence type="ECO:0000256" key="1">
    <source>
        <dbReference type="SAM" id="Phobius"/>
    </source>
</evidence>
<proteinExistence type="predicted"/>
<keyword evidence="1" id="KW-1133">Transmembrane helix</keyword>
<evidence type="ECO:0000313" key="2">
    <source>
        <dbReference type="EMBL" id="GEK53903.1"/>
    </source>
</evidence>
<evidence type="ECO:0000313" key="3">
    <source>
        <dbReference type="Proteomes" id="UP000321419"/>
    </source>
</evidence>
<feature type="transmembrane region" description="Helical" evidence="1">
    <location>
        <begin position="110"/>
        <end position="131"/>
    </location>
</feature>
<organism evidence="2 3">
    <name type="scientific">Pseudoalteromonas espejiana</name>
    <dbReference type="NCBI Taxonomy" id="28107"/>
    <lineage>
        <taxon>Bacteria</taxon>
        <taxon>Pseudomonadati</taxon>
        <taxon>Pseudomonadota</taxon>
        <taxon>Gammaproteobacteria</taxon>
        <taxon>Alteromonadales</taxon>
        <taxon>Pseudoalteromonadaceae</taxon>
        <taxon>Pseudoalteromonas</taxon>
    </lineage>
</organism>
<accession>A0A510XSA5</accession>
<dbReference type="Proteomes" id="UP000321419">
    <property type="component" value="Unassembled WGS sequence"/>
</dbReference>
<protein>
    <submittedName>
        <fullName evidence="2">Uncharacterized protein</fullName>
    </submittedName>
</protein>
<keyword evidence="3" id="KW-1185">Reference proteome</keyword>
<comment type="caution">
    <text evidence="2">The sequence shown here is derived from an EMBL/GenBank/DDBJ whole genome shotgun (WGS) entry which is preliminary data.</text>
</comment>
<feature type="transmembrane region" description="Helical" evidence="1">
    <location>
        <begin position="50"/>
        <end position="71"/>
    </location>
</feature>
<feature type="transmembrane region" description="Helical" evidence="1">
    <location>
        <begin position="78"/>
        <end position="98"/>
    </location>
</feature>
<feature type="transmembrane region" description="Helical" evidence="1">
    <location>
        <begin position="12"/>
        <end position="38"/>
    </location>
</feature>
<dbReference type="EMBL" id="BJUM01000006">
    <property type="protein sequence ID" value="GEK53903.1"/>
    <property type="molecule type" value="Genomic_DNA"/>
</dbReference>
<gene>
    <name evidence="2" type="ORF">PES01_07480</name>
</gene>
<sequence>MHLEGGLMVRALKILIFGLFSGPILAELIGFISPFVMLRDEELGYQFQDSAYYIGAFSSVFFSIALLFAAFNTSKVSYKIGSSVIALLYIMSSYYVFLDSESLMETIIYDLNYLCGVASLTLGAFIALHCFKNTNHSVYKHA</sequence>
<reference evidence="2 3" key="1">
    <citation type="submission" date="2019-07" db="EMBL/GenBank/DDBJ databases">
        <title>Whole genome shotgun sequence of Pseudoalteromonas espejiana NBRC 102222.</title>
        <authorList>
            <person name="Hosoyama A."/>
            <person name="Uohara A."/>
            <person name="Ohji S."/>
            <person name="Ichikawa N."/>
        </authorList>
    </citation>
    <scope>NUCLEOTIDE SEQUENCE [LARGE SCALE GENOMIC DNA]</scope>
    <source>
        <strain evidence="2 3">NBRC 102222</strain>
    </source>
</reference>
<keyword evidence="1" id="KW-0472">Membrane</keyword>
<dbReference type="AlphaFoldDB" id="A0A510XSA5"/>
<name>A0A510XSA5_9GAMM</name>
<keyword evidence="1" id="KW-0812">Transmembrane</keyword>